<evidence type="ECO:0000313" key="4">
    <source>
        <dbReference type="Proteomes" id="UP000032749"/>
    </source>
</evidence>
<gene>
    <name evidence="3" type="primary">cbiX</name>
    <name evidence="3" type="ORF">OLEAN_C29540</name>
</gene>
<dbReference type="STRING" id="698738.OLEAN_C29540"/>
<organism evidence="3 4">
    <name type="scientific">Oleispira antarctica RB-8</name>
    <dbReference type="NCBI Taxonomy" id="698738"/>
    <lineage>
        <taxon>Bacteria</taxon>
        <taxon>Pseudomonadati</taxon>
        <taxon>Pseudomonadota</taxon>
        <taxon>Gammaproteobacteria</taxon>
        <taxon>Oceanospirillales</taxon>
        <taxon>Oceanospirillaceae</taxon>
        <taxon>Oleispira</taxon>
    </lineage>
</organism>
<dbReference type="HOGENOM" id="CLU_065901_2_2_6"/>
<dbReference type="InterPro" id="IPR002762">
    <property type="entry name" value="CbiX-like"/>
</dbReference>
<dbReference type="GO" id="GO:0016829">
    <property type="term" value="F:lyase activity"/>
    <property type="evidence" value="ECO:0007669"/>
    <property type="project" value="UniProtKB-KW"/>
</dbReference>
<dbReference type="PANTHER" id="PTHR33542:SF3">
    <property type="entry name" value="SIROHYDROCHLORIN FERROCHELATASE, CHLOROPLASTIC"/>
    <property type="match status" value="1"/>
</dbReference>
<dbReference type="SUPFAM" id="SSF53800">
    <property type="entry name" value="Chelatase"/>
    <property type="match status" value="1"/>
</dbReference>
<dbReference type="EMBL" id="FO203512">
    <property type="protein sequence ID" value="CCK77130.1"/>
    <property type="molecule type" value="Genomic_DNA"/>
</dbReference>
<dbReference type="PANTHER" id="PTHR33542">
    <property type="entry name" value="SIROHYDROCHLORIN FERROCHELATASE, CHLOROPLASTIC"/>
    <property type="match status" value="1"/>
</dbReference>
<proteinExistence type="predicted"/>
<protein>
    <submittedName>
        <fullName evidence="3">Cobalamin (Vitamin B12) biosynthesis CbiX protein</fullName>
    </submittedName>
</protein>
<name>R4YQC2_OLEAN</name>
<dbReference type="InterPro" id="IPR050963">
    <property type="entry name" value="Sirohydro_Cobaltochel/CbiX"/>
</dbReference>
<dbReference type="AlphaFoldDB" id="R4YQC2"/>
<reference evidence="3 4" key="1">
    <citation type="journal article" date="2013" name="Nat. Commun.">
        <title>Genome sequence and functional genomic analysis of the oil-degrading bacterium Oleispira antarctica.</title>
        <authorList>
            <person name="Kube M."/>
            <person name="Chernikova T.N."/>
            <person name="Al-Ramahi Y."/>
            <person name="Beloqui A."/>
            <person name="Lopez-Cortez N."/>
            <person name="Guazzaroni M.E."/>
            <person name="Heipieper H.J."/>
            <person name="Klages S."/>
            <person name="Kotsyurbenko O.R."/>
            <person name="Langer I."/>
            <person name="Nechitaylo T.Y."/>
            <person name="Lunsdorf H."/>
            <person name="Fernandez M."/>
            <person name="Juarez S."/>
            <person name="Ciordia S."/>
            <person name="Singer A."/>
            <person name="Kagan O."/>
            <person name="Egorova O."/>
            <person name="Petit P.A."/>
            <person name="Stogios P."/>
            <person name="Kim Y."/>
            <person name="Tchigvintsev A."/>
            <person name="Flick R."/>
            <person name="Denaro R."/>
            <person name="Genovese M."/>
            <person name="Albar J.P."/>
            <person name="Reva O.N."/>
            <person name="Martinez-Gomariz M."/>
            <person name="Tran H."/>
            <person name="Ferrer M."/>
            <person name="Savchenko A."/>
            <person name="Yakunin A.F."/>
            <person name="Yakimov M.M."/>
            <person name="Golyshina O.V."/>
            <person name="Reinhardt R."/>
            <person name="Golyshin P.N."/>
        </authorList>
    </citation>
    <scope>NUCLEOTIDE SEQUENCE [LARGE SCALE GENOMIC DNA]</scope>
</reference>
<dbReference type="Proteomes" id="UP000032749">
    <property type="component" value="Chromosome"/>
</dbReference>
<evidence type="ECO:0000313" key="3">
    <source>
        <dbReference type="EMBL" id="CCK77130.1"/>
    </source>
</evidence>
<dbReference type="Pfam" id="PF01903">
    <property type="entry name" value="CbiX"/>
    <property type="match status" value="1"/>
</dbReference>
<dbReference type="GO" id="GO:0046872">
    <property type="term" value="F:metal ion binding"/>
    <property type="evidence" value="ECO:0007669"/>
    <property type="project" value="UniProtKB-KW"/>
</dbReference>
<dbReference type="KEGG" id="oai:OLEAN_C29540"/>
<sequence>MNDKIANILLAHGSRDPQWQRPFNDMTHAIKQHDAASLTGSSQPVVVELAYMELCEPSLEQMCEQLSQQGFNLINVYPVFFAAGTHLRIDVPKQLKAIEAELGLKTKLHPPVGQEKAVQDAITQVILKRL</sequence>
<keyword evidence="4" id="KW-1185">Reference proteome</keyword>
<evidence type="ECO:0000256" key="1">
    <source>
        <dbReference type="ARBA" id="ARBA00022723"/>
    </source>
</evidence>
<evidence type="ECO:0000256" key="2">
    <source>
        <dbReference type="ARBA" id="ARBA00023239"/>
    </source>
</evidence>
<dbReference type="CDD" id="cd03416">
    <property type="entry name" value="CbiX_SirB_N"/>
    <property type="match status" value="1"/>
</dbReference>
<dbReference type="Gene3D" id="3.40.50.1400">
    <property type="match status" value="1"/>
</dbReference>
<accession>R4YQC2</accession>
<keyword evidence="1" id="KW-0479">Metal-binding</keyword>
<keyword evidence="2" id="KW-0456">Lyase</keyword>